<organism evidence="1 2">
    <name type="scientific">Vermiconidia calcicola</name>
    <dbReference type="NCBI Taxonomy" id="1690605"/>
    <lineage>
        <taxon>Eukaryota</taxon>
        <taxon>Fungi</taxon>
        <taxon>Dikarya</taxon>
        <taxon>Ascomycota</taxon>
        <taxon>Pezizomycotina</taxon>
        <taxon>Dothideomycetes</taxon>
        <taxon>Dothideomycetidae</taxon>
        <taxon>Mycosphaerellales</taxon>
        <taxon>Extremaceae</taxon>
        <taxon>Vermiconidia</taxon>
    </lineage>
</organism>
<sequence length="740" mass="81418">MASGGQTLQQRKPHVESRIRSLVNQDLKEICKAYNYQVSGLKAALQTRCLEILNSLVRDGDEARFNDLQYRVENRGAAPPKGGGTLTSSANTYPASPQPNHNMAPQRGGGAPPAQRLQSTSKTFKQSPFYEILETLVPFQDLPDGPEMPQNRHTVKSQFTVRPDLAQQIRNDSLRILMYCGQAHLMAPYSSVDVAFPNQIEVKVNDVDVKANFKGLKNKPGSTKPADITALVRKFSGQQNNIQITYALTQKRYIFVVYLARYIPADRLVERIKKHSVIRKQKVLEAMSKANADPDIAATSIRMSLKDPISTMRITTPIRSSHCTHNQCFDAAMFMQLQEQAPQWSCPICTKSIPFETLCVDEYFQEILNSTPKDTEKIDVEPNGEWKAIKEEEDAQANGTSGKARASYDDDFEDDLVEVEQPGGKQVNGLKKESRSQSIMLSPAAARGAGAFDTPPLSSREPSVAQSASSAQRQGSNKRPQSAVIDLTLSDDEDEPPRPAKRQQTANRPSALNNSTSSYNTPTSIPDQRYQQPQNQQSYNHAGSGQADNYRPANQQPQNQQSYNHAASGQADNYRPQYNYSGADQADNYRQSINDYSQRNQAQPNSYTAYNAQPSSSPSNASSPAGFAQPNRPAQHSRSLPSHHQTSANGGYSPGPGGIYPPNSSFAIRPPSQHQQGSSSATNTQSPVQQHSSLRLPPVVPQQQQPSYSPQPQQQAFQGGWRSDSGDPYGGYGFSQSPPG</sequence>
<accession>A0ACC3NIU5</accession>
<name>A0ACC3NIU5_9PEZI</name>
<proteinExistence type="predicted"/>
<protein>
    <submittedName>
        <fullName evidence="1">E3 SUMO-protein ligase pli1</fullName>
    </submittedName>
</protein>
<dbReference type="EMBL" id="JAUTXU010000035">
    <property type="protein sequence ID" value="KAK3717813.1"/>
    <property type="molecule type" value="Genomic_DNA"/>
</dbReference>
<keyword evidence="1" id="KW-0436">Ligase</keyword>
<reference evidence="1" key="1">
    <citation type="submission" date="2023-07" db="EMBL/GenBank/DDBJ databases">
        <title>Black Yeasts Isolated from many extreme environments.</title>
        <authorList>
            <person name="Coleine C."/>
            <person name="Stajich J.E."/>
            <person name="Selbmann L."/>
        </authorList>
    </citation>
    <scope>NUCLEOTIDE SEQUENCE</scope>
    <source>
        <strain evidence="1">CCFEE 5714</strain>
    </source>
</reference>
<evidence type="ECO:0000313" key="1">
    <source>
        <dbReference type="EMBL" id="KAK3717813.1"/>
    </source>
</evidence>
<gene>
    <name evidence="1" type="primary">pli1_1</name>
    <name evidence="1" type="ORF">LTR37_005584</name>
</gene>
<keyword evidence="2" id="KW-1185">Reference proteome</keyword>
<dbReference type="Proteomes" id="UP001281147">
    <property type="component" value="Unassembled WGS sequence"/>
</dbReference>
<comment type="caution">
    <text evidence="1">The sequence shown here is derived from an EMBL/GenBank/DDBJ whole genome shotgun (WGS) entry which is preliminary data.</text>
</comment>
<evidence type="ECO:0000313" key="2">
    <source>
        <dbReference type="Proteomes" id="UP001281147"/>
    </source>
</evidence>